<dbReference type="Pfam" id="PF01408">
    <property type="entry name" value="GFO_IDH_MocA"/>
    <property type="match status" value="1"/>
</dbReference>
<dbReference type="Gene3D" id="3.40.50.720">
    <property type="entry name" value="NAD(P)-binding Rossmann-like Domain"/>
    <property type="match status" value="1"/>
</dbReference>
<dbReference type="SUPFAM" id="SSF51735">
    <property type="entry name" value="NAD(P)-binding Rossmann-fold domains"/>
    <property type="match status" value="1"/>
</dbReference>
<dbReference type="EMBL" id="JAGSSW010000003">
    <property type="protein sequence ID" value="MBR8463780.1"/>
    <property type="molecule type" value="Genomic_DNA"/>
</dbReference>
<name>A0ABS5HHM8_9BACT</name>
<comment type="caution">
    <text evidence="2">The sequence shown here is derived from an EMBL/GenBank/DDBJ whole genome shotgun (WGS) entry which is preliminary data.</text>
</comment>
<accession>A0ABS5HHM8</accession>
<reference evidence="2 3" key="1">
    <citation type="submission" date="2021-04" db="EMBL/GenBank/DDBJ databases">
        <title>Molecular and phenotypic characterization and identification of bacterial isolates recovered from the Anatolian ground squirrels (Spermophilus xanthoprymnus) and which have the potential to form a new species in the Campylobacter genus.</title>
        <authorList>
            <person name="Aydin F."/>
            <person name="Abay S."/>
            <person name="Kayman T."/>
            <person name="Karakaya E."/>
            <person name="Mustak H.K."/>
            <person name="Mustak I.B."/>
            <person name="Bilgin N."/>
            <person name="Duzler A."/>
            <person name="Sahin O."/>
            <person name="Guran O."/>
            <person name="Saticioglu I.B."/>
        </authorList>
    </citation>
    <scope>NUCLEOTIDE SEQUENCE [LARGE SCALE GENOMIC DNA]</scope>
    <source>
        <strain evidence="3">faydin-G24</strain>
    </source>
</reference>
<keyword evidence="3" id="KW-1185">Reference proteome</keyword>
<proteinExistence type="predicted"/>
<evidence type="ECO:0000313" key="2">
    <source>
        <dbReference type="EMBL" id="MBR8463780.1"/>
    </source>
</evidence>
<sequence>MKLKIGIVGFNDIGKRHYSELRRSSVFEICGVFDKDGCDEFCRAECFTDFKNFIETAQPQAIVLCISANELSEAFIQSAKYCQNILIANPIFKDIGMLKEMKYIAITNKTRVCSGMKERFNPVIKSLQKALLRESEIYSINISEMLLKPDANITDEISLSNIDLAKTIINSEIADFSCMQTNRTNARSSDNSIINFKSKSQILVNITNSLSSQFRRFSIRVAAKNGIYFGDLINYRLYQLNENGQINFKIDTDQNEIKAQYDAFFDLCISGDSAELSTLDDVIKIKELFA</sequence>
<evidence type="ECO:0000259" key="1">
    <source>
        <dbReference type="Pfam" id="PF01408"/>
    </source>
</evidence>
<dbReference type="InterPro" id="IPR036291">
    <property type="entry name" value="NAD(P)-bd_dom_sf"/>
</dbReference>
<organism evidence="2 3">
    <name type="scientific">Campylobacter anatolicus</name>
    <dbReference type="NCBI Taxonomy" id="2829105"/>
    <lineage>
        <taxon>Bacteria</taxon>
        <taxon>Pseudomonadati</taxon>
        <taxon>Campylobacterota</taxon>
        <taxon>Epsilonproteobacteria</taxon>
        <taxon>Campylobacterales</taxon>
        <taxon>Campylobacteraceae</taxon>
        <taxon>Campylobacter</taxon>
    </lineage>
</organism>
<dbReference type="Proteomes" id="UP000682951">
    <property type="component" value="Unassembled WGS sequence"/>
</dbReference>
<protein>
    <submittedName>
        <fullName evidence="2">Gfo/Idh/MocA family oxidoreductase</fullName>
    </submittedName>
</protein>
<dbReference type="InterPro" id="IPR000683">
    <property type="entry name" value="Gfo/Idh/MocA-like_OxRdtase_N"/>
</dbReference>
<gene>
    <name evidence="2" type="ORF">KDD93_04215</name>
</gene>
<dbReference type="Gene3D" id="3.30.360.10">
    <property type="entry name" value="Dihydrodipicolinate Reductase, domain 2"/>
    <property type="match status" value="1"/>
</dbReference>
<feature type="domain" description="Gfo/Idh/MocA-like oxidoreductase N-terminal" evidence="1">
    <location>
        <begin position="3"/>
        <end position="113"/>
    </location>
</feature>
<dbReference type="RefSeq" id="WP_212141844.1">
    <property type="nucleotide sequence ID" value="NZ_JAGSSW010000003.1"/>
</dbReference>
<evidence type="ECO:0000313" key="3">
    <source>
        <dbReference type="Proteomes" id="UP000682951"/>
    </source>
</evidence>